<organism evidence="1 2">
    <name type="scientific">Cryptolaemus montrouzieri</name>
    <dbReference type="NCBI Taxonomy" id="559131"/>
    <lineage>
        <taxon>Eukaryota</taxon>
        <taxon>Metazoa</taxon>
        <taxon>Ecdysozoa</taxon>
        <taxon>Arthropoda</taxon>
        <taxon>Hexapoda</taxon>
        <taxon>Insecta</taxon>
        <taxon>Pterygota</taxon>
        <taxon>Neoptera</taxon>
        <taxon>Endopterygota</taxon>
        <taxon>Coleoptera</taxon>
        <taxon>Polyphaga</taxon>
        <taxon>Cucujiformia</taxon>
        <taxon>Coccinelloidea</taxon>
        <taxon>Coccinellidae</taxon>
        <taxon>Scymninae</taxon>
        <taxon>Scymnini</taxon>
        <taxon>Cryptolaemus</taxon>
    </lineage>
</organism>
<evidence type="ECO:0000313" key="2">
    <source>
        <dbReference type="Proteomes" id="UP001516400"/>
    </source>
</evidence>
<evidence type="ECO:0008006" key="3">
    <source>
        <dbReference type="Google" id="ProtNLM"/>
    </source>
</evidence>
<dbReference type="EMBL" id="JABFTP020000144">
    <property type="protein sequence ID" value="KAL3282959.1"/>
    <property type="molecule type" value="Genomic_DNA"/>
</dbReference>
<sequence length="113" mass="13529">MEYSLKFYIDQNRIQFRLPQCLLEIFSQFFHIWIEIDKFYSSHILTKSLGQNVTCYNFPRYSNLLLFWLNLISELVITRRKVTEGTLTVMEEGVIDIVNIDQSLRLLRKTFAV</sequence>
<reference evidence="1 2" key="1">
    <citation type="journal article" date="2021" name="BMC Biol.">
        <title>Horizontally acquired antibacterial genes associated with adaptive radiation of ladybird beetles.</title>
        <authorList>
            <person name="Li H.S."/>
            <person name="Tang X.F."/>
            <person name="Huang Y.H."/>
            <person name="Xu Z.Y."/>
            <person name="Chen M.L."/>
            <person name="Du X.Y."/>
            <person name="Qiu B.Y."/>
            <person name="Chen P.T."/>
            <person name="Zhang W."/>
            <person name="Slipinski A."/>
            <person name="Escalona H.E."/>
            <person name="Waterhouse R.M."/>
            <person name="Zwick A."/>
            <person name="Pang H."/>
        </authorList>
    </citation>
    <scope>NUCLEOTIDE SEQUENCE [LARGE SCALE GENOMIC DNA]</scope>
    <source>
        <strain evidence="1">SYSU2018</strain>
    </source>
</reference>
<keyword evidence="2" id="KW-1185">Reference proteome</keyword>
<comment type="caution">
    <text evidence="1">The sequence shown here is derived from an EMBL/GenBank/DDBJ whole genome shotgun (WGS) entry which is preliminary data.</text>
</comment>
<accession>A0ABD2NWB3</accession>
<dbReference type="Proteomes" id="UP001516400">
    <property type="component" value="Unassembled WGS sequence"/>
</dbReference>
<gene>
    <name evidence="1" type="ORF">HHI36_006117</name>
</gene>
<name>A0ABD2NWB3_9CUCU</name>
<proteinExistence type="predicted"/>
<evidence type="ECO:0000313" key="1">
    <source>
        <dbReference type="EMBL" id="KAL3282959.1"/>
    </source>
</evidence>
<dbReference type="AlphaFoldDB" id="A0ABD2NWB3"/>
<protein>
    <recommendedName>
        <fullName evidence="3">Maturase K</fullName>
    </recommendedName>
</protein>